<keyword evidence="5" id="KW-0732">Signal</keyword>
<dbReference type="PANTHER" id="PTHR43343">
    <property type="entry name" value="PEPTIDASE S12"/>
    <property type="match status" value="1"/>
</dbReference>
<evidence type="ECO:0000256" key="5">
    <source>
        <dbReference type="SAM" id="SignalP"/>
    </source>
</evidence>
<proteinExistence type="inferred from homology"/>
<dbReference type="RefSeq" id="WP_121876747.1">
    <property type="nucleotide sequence ID" value="NZ_REFJ01000003.1"/>
</dbReference>
<accession>A0A3M0A4U7</accession>
<sequence length="351" mass="37781">MTLTRLIALLTIALMTANSLATTTTPYPALTNDEANTIEVYERTSESVVFVTNRTLRRDLFSRRVYESTAGSGTGFVWDQAGHIVTNFHVIEGAVEIIIRFQGEDYPAKLVGIAPERDLAVLKIEVANELLQPIARGDSQRLRVGHKVIAIGNPFGLDTTLTTGVVSALNRTIESPSNRTIREVIQTDAAINPGNSGGPLLNSAGLLIGVNTAIYSPSGASAGISFSIPVNTVKQTIPELIEYGRVQRPVLGIELAPAQLLRRLNIEGMAIARVTPNLSADIAGIIGLSRDNNGRLQLGDILIAINGALMRSPDDLLGVLEQHQYGDTLSLSLIRDGKRYELDVELIAPET</sequence>
<name>A0A3M0A4U7_9GAMM</name>
<dbReference type="PRINTS" id="PR00834">
    <property type="entry name" value="PROTEASES2C"/>
</dbReference>
<comment type="caution">
    <text evidence="7">The sequence shown here is derived from an EMBL/GenBank/DDBJ whole genome shotgun (WGS) entry which is preliminary data.</text>
</comment>
<comment type="similarity">
    <text evidence="1">Belongs to the peptidase S1C family.</text>
</comment>
<dbReference type="SMART" id="SM00228">
    <property type="entry name" value="PDZ"/>
    <property type="match status" value="1"/>
</dbReference>
<dbReference type="GO" id="GO:0006508">
    <property type="term" value="P:proteolysis"/>
    <property type="evidence" value="ECO:0007669"/>
    <property type="project" value="UniProtKB-KW"/>
</dbReference>
<feature type="domain" description="PDZ" evidence="6">
    <location>
        <begin position="240"/>
        <end position="337"/>
    </location>
</feature>
<evidence type="ECO:0000256" key="1">
    <source>
        <dbReference type="ARBA" id="ARBA00010541"/>
    </source>
</evidence>
<dbReference type="GO" id="GO:0004252">
    <property type="term" value="F:serine-type endopeptidase activity"/>
    <property type="evidence" value="ECO:0007669"/>
    <property type="project" value="InterPro"/>
</dbReference>
<dbReference type="InterPro" id="IPR001940">
    <property type="entry name" value="Peptidase_S1C"/>
</dbReference>
<dbReference type="Pfam" id="PF13365">
    <property type="entry name" value="Trypsin_2"/>
    <property type="match status" value="1"/>
</dbReference>
<dbReference type="InterPro" id="IPR001478">
    <property type="entry name" value="PDZ"/>
</dbReference>
<keyword evidence="4" id="KW-0720">Serine protease</keyword>
<dbReference type="AlphaFoldDB" id="A0A3M0A4U7"/>
<dbReference type="InterPro" id="IPR009003">
    <property type="entry name" value="Peptidase_S1_PA"/>
</dbReference>
<dbReference type="InterPro" id="IPR051201">
    <property type="entry name" value="Chloro_Bact_Ser_Proteases"/>
</dbReference>
<dbReference type="Pfam" id="PF13180">
    <property type="entry name" value="PDZ_2"/>
    <property type="match status" value="1"/>
</dbReference>
<protein>
    <submittedName>
        <fullName evidence="7">DegP2 peptidase</fullName>
    </submittedName>
</protein>
<dbReference type="FunFam" id="2.40.10.10:FF:000001">
    <property type="entry name" value="Periplasmic serine protease DegS"/>
    <property type="match status" value="1"/>
</dbReference>
<dbReference type="SUPFAM" id="SSF50156">
    <property type="entry name" value="PDZ domain-like"/>
    <property type="match status" value="1"/>
</dbReference>
<keyword evidence="2" id="KW-0645">Protease</keyword>
<dbReference type="InterPro" id="IPR036034">
    <property type="entry name" value="PDZ_sf"/>
</dbReference>
<dbReference type="InterPro" id="IPR043504">
    <property type="entry name" value="Peptidase_S1_PA_chymotrypsin"/>
</dbReference>
<reference evidence="7 8" key="1">
    <citation type="submission" date="2018-10" db="EMBL/GenBank/DDBJ databases">
        <title>Genomic Encyclopedia of Type Strains, Phase IV (KMG-IV): sequencing the most valuable type-strain genomes for metagenomic binning, comparative biology and taxonomic classification.</title>
        <authorList>
            <person name="Goeker M."/>
        </authorList>
    </citation>
    <scope>NUCLEOTIDE SEQUENCE [LARGE SCALE GENOMIC DNA]</scope>
    <source>
        <strain evidence="7 8">DSM 25080</strain>
    </source>
</reference>
<dbReference type="PANTHER" id="PTHR43343:SF3">
    <property type="entry name" value="PROTEASE DO-LIKE 8, CHLOROPLASTIC"/>
    <property type="match status" value="1"/>
</dbReference>
<feature type="chain" id="PRO_5018198842" evidence="5">
    <location>
        <begin position="22"/>
        <end position="351"/>
    </location>
</feature>
<keyword evidence="3" id="KW-0378">Hydrolase</keyword>
<dbReference type="PROSITE" id="PS50106">
    <property type="entry name" value="PDZ"/>
    <property type="match status" value="1"/>
</dbReference>
<dbReference type="EMBL" id="REFJ01000003">
    <property type="protein sequence ID" value="RMA80063.1"/>
    <property type="molecule type" value="Genomic_DNA"/>
</dbReference>
<dbReference type="OrthoDB" id="9758917at2"/>
<dbReference type="Proteomes" id="UP000267187">
    <property type="component" value="Unassembled WGS sequence"/>
</dbReference>
<evidence type="ECO:0000256" key="3">
    <source>
        <dbReference type="ARBA" id="ARBA00022801"/>
    </source>
</evidence>
<dbReference type="Gene3D" id="2.40.10.10">
    <property type="entry name" value="Trypsin-like serine proteases"/>
    <property type="match status" value="2"/>
</dbReference>
<keyword evidence="8" id="KW-1185">Reference proteome</keyword>
<organism evidence="7 8">
    <name type="scientific">Umboniibacter marinipuniceus</name>
    <dbReference type="NCBI Taxonomy" id="569599"/>
    <lineage>
        <taxon>Bacteria</taxon>
        <taxon>Pseudomonadati</taxon>
        <taxon>Pseudomonadota</taxon>
        <taxon>Gammaproteobacteria</taxon>
        <taxon>Cellvibrionales</taxon>
        <taxon>Cellvibrionaceae</taxon>
        <taxon>Umboniibacter</taxon>
    </lineage>
</organism>
<evidence type="ECO:0000256" key="4">
    <source>
        <dbReference type="ARBA" id="ARBA00022825"/>
    </source>
</evidence>
<dbReference type="SUPFAM" id="SSF50494">
    <property type="entry name" value="Trypsin-like serine proteases"/>
    <property type="match status" value="1"/>
</dbReference>
<evidence type="ECO:0000313" key="8">
    <source>
        <dbReference type="Proteomes" id="UP000267187"/>
    </source>
</evidence>
<evidence type="ECO:0000256" key="2">
    <source>
        <dbReference type="ARBA" id="ARBA00022670"/>
    </source>
</evidence>
<feature type="signal peptide" evidence="5">
    <location>
        <begin position="1"/>
        <end position="21"/>
    </location>
</feature>
<dbReference type="Gene3D" id="2.30.42.10">
    <property type="match status" value="1"/>
</dbReference>
<evidence type="ECO:0000259" key="6">
    <source>
        <dbReference type="PROSITE" id="PS50106"/>
    </source>
</evidence>
<evidence type="ECO:0000313" key="7">
    <source>
        <dbReference type="EMBL" id="RMA80063.1"/>
    </source>
</evidence>
<gene>
    <name evidence="7" type="ORF">DFR27_1419</name>
</gene>